<comment type="caution">
    <text evidence="3">The sequence shown here is derived from an EMBL/GenBank/DDBJ whole genome shotgun (WGS) entry which is preliminary data.</text>
</comment>
<dbReference type="Proteomes" id="UP001244490">
    <property type="component" value="Unassembled WGS sequence"/>
</dbReference>
<reference evidence="3" key="1">
    <citation type="submission" date="2023-07" db="EMBL/GenBank/DDBJ databases">
        <authorList>
            <person name="Peng Z."/>
        </authorList>
    </citation>
    <scope>NUCLEOTIDE SEQUENCE</scope>
    <source>
        <strain evidence="3">KP219</strain>
    </source>
</reference>
<dbReference type="GO" id="GO:0008168">
    <property type="term" value="F:methyltransferase activity"/>
    <property type="evidence" value="ECO:0007669"/>
    <property type="project" value="UniProtKB-KW"/>
</dbReference>
<evidence type="ECO:0000313" key="3">
    <source>
        <dbReference type="EMBL" id="MDP0971261.1"/>
    </source>
</evidence>
<dbReference type="GO" id="GO:0003676">
    <property type="term" value="F:nucleic acid binding"/>
    <property type="evidence" value="ECO:0007669"/>
    <property type="project" value="InterPro"/>
</dbReference>
<dbReference type="SUPFAM" id="SSF53335">
    <property type="entry name" value="S-adenosyl-L-methionine-dependent methyltransferases"/>
    <property type="match status" value="1"/>
</dbReference>
<dbReference type="PROSITE" id="PS00092">
    <property type="entry name" value="N6_MTASE"/>
    <property type="match status" value="1"/>
</dbReference>
<dbReference type="GO" id="GO:0032259">
    <property type="term" value="P:methylation"/>
    <property type="evidence" value="ECO:0007669"/>
    <property type="project" value="UniProtKB-KW"/>
</dbReference>
<feature type="non-terminal residue" evidence="3">
    <location>
        <position position="87"/>
    </location>
</feature>
<evidence type="ECO:0000256" key="2">
    <source>
        <dbReference type="ARBA" id="ARBA00022679"/>
    </source>
</evidence>
<keyword evidence="2" id="KW-0808">Transferase</keyword>
<protein>
    <recommendedName>
        <fullName evidence="5">Site-specific DNA-methyltransferase</fullName>
    </recommendedName>
</protein>
<gene>
    <name evidence="3" type="ORF">Q6294_30430</name>
</gene>
<accession>A0AAW8AP57</accession>
<organism evidence="3 4">
    <name type="scientific">Klebsiella pneumoniae</name>
    <dbReference type="NCBI Taxonomy" id="573"/>
    <lineage>
        <taxon>Bacteria</taxon>
        <taxon>Pseudomonadati</taxon>
        <taxon>Pseudomonadota</taxon>
        <taxon>Gammaproteobacteria</taxon>
        <taxon>Enterobacterales</taxon>
        <taxon>Enterobacteriaceae</taxon>
        <taxon>Klebsiella/Raoultella group</taxon>
        <taxon>Klebsiella</taxon>
        <taxon>Klebsiella pneumoniae complex</taxon>
    </lineage>
</organism>
<dbReference type="EMBL" id="JAUUIA010000520">
    <property type="protein sequence ID" value="MDP0971261.1"/>
    <property type="molecule type" value="Genomic_DNA"/>
</dbReference>
<sequence length="87" mass="9592">MTVQLLHGDCVEMMRGLGDASVHSIVTDPPYHLTEVSRGGHARTNNPDMPHGRHRIGDKGFMGKVWDGGDVAFRVETWAEALRVLTP</sequence>
<evidence type="ECO:0000313" key="4">
    <source>
        <dbReference type="Proteomes" id="UP001244490"/>
    </source>
</evidence>
<evidence type="ECO:0000256" key="1">
    <source>
        <dbReference type="ARBA" id="ARBA00022603"/>
    </source>
</evidence>
<dbReference type="Gene3D" id="3.40.50.150">
    <property type="entry name" value="Vaccinia Virus protein VP39"/>
    <property type="match status" value="1"/>
</dbReference>
<dbReference type="InterPro" id="IPR002052">
    <property type="entry name" value="DNA_methylase_N6_adenine_CS"/>
</dbReference>
<dbReference type="InterPro" id="IPR029063">
    <property type="entry name" value="SAM-dependent_MTases_sf"/>
</dbReference>
<dbReference type="AlphaFoldDB" id="A0AAW8AP57"/>
<evidence type="ECO:0008006" key="5">
    <source>
        <dbReference type="Google" id="ProtNLM"/>
    </source>
</evidence>
<proteinExistence type="predicted"/>
<name>A0AAW8AP57_KLEPN</name>
<keyword evidence="1" id="KW-0489">Methyltransferase</keyword>